<dbReference type="EMBL" id="JAARWN010000029">
    <property type="protein sequence ID" value="MBC1937898.1"/>
    <property type="molecule type" value="Genomic_DNA"/>
</dbReference>
<evidence type="ECO:0000313" key="1">
    <source>
        <dbReference type="EMBL" id="MBC1937898.1"/>
    </source>
</evidence>
<comment type="caution">
    <text evidence="1">The sequence shown here is derived from an EMBL/GenBank/DDBJ whole genome shotgun (WGS) entry which is preliminary data.</text>
</comment>
<protein>
    <submittedName>
        <fullName evidence="1">Transposase</fullName>
    </submittedName>
</protein>
<dbReference type="GO" id="GO:0004803">
    <property type="term" value="F:transposase activity"/>
    <property type="evidence" value="ECO:0007669"/>
    <property type="project" value="InterPro"/>
</dbReference>
<dbReference type="Gene3D" id="1.10.10.60">
    <property type="entry name" value="Homeodomain-like"/>
    <property type="match status" value="1"/>
</dbReference>
<dbReference type="InterPro" id="IPR009057">
    <property type="entry name" value="Homeodomain-like_sf"/>
</dbReference>
<dbReference type="GO" id="GO:0006313">
    <property type="term" value="P:DNA transposition"/>
    <property type="evidence" value="ECO:0007669"/>
    <property type="project" value="InterPro"/>
</dbReference>
<dbReference type="InterPro" id="IPR002514">
    <property type="entry name" value="Transposase_8"/>
</dbReference>
<gene>
    <name evidence="1" type="ORF">HCA69_16165</name>
</gene>
<dbReference type="GO" id="GO:0003677">
    <property type="term" value="F:DNA binding"/>
    <property type="evidence" value="ECO:0007669"/>
    <property type="project" value="InterPro"/>
</dbReference>
<reference evidence="1 2" key="1">
    <citation type="submission" date="2020-03" db="EMBL/GenBank/DDBJ databases">
        <title>Soil Listeria distribution.</title>
        <authorList>
            <person name="Liao J."/>
            <person name="Wiedmann M."/>
        </authorList>
    </citation>
    <scope>NUCLEOTIDE SEQUENCE [LARGE SCALE GENOMIC DNA]</scope>
    <source>
        <strain evidence="1 2">FSL L7-0741</strain>
    </source>
</reference>
<accession>A0A7X1CRA6</accession>
<dbReference type="Proteomes" id="UP000535908">
    <property type="component" value="Unassembled WGS sequence"/>
</dbReference>
<evidence type="ECO:0000313" key="2">
    <source>
        <dbReference type="Proteomes" id="UP000535908"/>
    </source>
</evidence>
<sequence>MLYEPIKVAAVTLVLKENFSVTEVCTELDIHANTLYRWLSEYEEYDESAFPGHGSALFNAHYAIWKLEKENKAL</sequence>
<dbReference type="AlphaFoldDB" id="A0A7X1CRA6"/>
<dbReference type="Pfam" id="PF01527">
    <property type="entry name" value="HTH_Tnp_1"/>
    <property type="match status" value="1"/>
</dbReference>
<dbReference type="RefSeq" id="WP_185411792.1">
    <property type="nucleotide sequence ID" value="NZ_JAARRE010000024.1"/>
</dbReference>
<organism evidence="1 2">
    <name type="scientific">Listeria grandensis</name>
    <dbReference type="NCBI Taxonomy" id="1494963"/>
    <lineage>
        <taxon>Bacteria</taxon>
        <taxon>Bacillati</taxon>
        <taxon>Bacillota</taxon>
        <taxon>Bacilli</taxon>
        <taxon>Bacillales</taxon>
        <taxon>Listeriaceae</taxon>
        <taxon>Listeria</taxon>
    </lineage>
</organism>
<proteinExistence type="predicted"/>
<dbReference type="SUPFAM" id="SSF46689">
    <property type="entry name" value="Homeodomain-like"/>
    <property type="match status" value="1"/>
</dbReference>
<name>A0A7X1CRA6_9LIST</name>